<accession>A0A0K2B1R5</accession>
<name>A0A0K2B1R5_STRA7</name>
<evidence type="ECO:0000313" key="1">
    <source>
        <dbReference type="EMBL" id="AKZ59224.1"/>
    </source>
</evidence>
<dbReference type="Proteomes" id="UP000061018">
    <property type="component" value="Chromosome"/>
</dbReference>
<evidence type="ECO:0000313" key="2">
    <source>
        <dbReference type="Proteomes" id="UP000061018"/>
    </source>
</evidence>
<sequence length="93" mass="10206">MQCKDIPDATFLDAVRTAPASSAIGWRNRWDVHEALEAVMGHEIPSNLLMAKARRLESRGLLGGCTCGCRGDWHPSDECGDRTYCCPPRTMAA</sequence>
<dbReference type="KEGG" id="samb:SAM23877_6179"/>
<proteinExistence type="predicted"/>
<protein>
    <submittedName>
        <fullName evidence="1">Uncharacterized protein</fullName>
    </submittedName>
</protein>
<reference evidence="2" key="1">
    <citation type="journal article" date="2015" name="J. Biotechnol.">
        <title>Complete genome sequence of Streptomyces ambofaciens ATCC 23877, the spiramycin producer.</title>
        <authorList>
            <person name="Thibessard A."/>
            <person name="Haas D."/>
            <person name="Gerbaud C."/>
            <person name="Aigle B."/>
            <person name="Lautru S."/>
            <person name="Pernodet J.L."/>
            <person name="Leblond P."/>
        </authorList>
    </citation>
    <scope>NUCLEOTIDE SEQUENCE [LARGE SCALE GENOMIC DNA]</scope>
    <source>
        <strain evidence="2">ATCC 23877 / 3486 / DSM 40053 / JCM 4204 / NBRC 12836 / NRRL B-2516</strain>
    </source>
</reference>
<dbReference type="AlphaFoldDB" id="A0A0K2B1R5"/>
<dbReference type="EMBL" id="CP012382">
    <property type="protein sequence ID" value="AKZ59224.1"/>
    <property type="molecule type" value="Genomic_DNA"/>
</dbReference>
<organism evidence="1 2">
    <name type="scientific">Streptomyces ambofaciens (strain ATCC 23877 / 3486 / DSM 40053 / JCM 4204 / NBRC 12836 / NRRL B-2516)</name>
    <dbReference type="NCBI Taxonomy" id="278992"/>
    <lineage>
        <taxon>Bacteria</taxon>
        <taxon>Bacillati</taxon>
        <taxon>Actinomycetota</taxon>
        <taxon>Actinomycetes</taxon>
        <taxon>Kitasatosporales</taxon>
        <taxon>Streptomycetaceae</taxon>
        <taxon>Streptomyces</taxon>
    </lineage>
</organism>
<gene>
    <name evidence="1" type="ORF">SAM23877_6179</name>
</gene>